<evidence type="ECO:0000256" key="3">
    <source>
        <dbReference type="ARBA" id="ARBA00022729"/>
    </source>
</evidence>
<evidence type="ECO:0000313" key="7">
    <source>
        <dbReference type="Proteomes" id="UP001338125"/>
    </source>
</evidence>
<dbReference type="EMBL" id="JAVFKD010000015">
    <property type="protein sequence ID" value="KAK5988586.1"/>
    <property type="molecule type" value="Genomic_DNA"/>
</dbReference>
<keyword evidence="5" id="KW-0134">Cell wall</keyword>
<sequence length="140" mass="13875">MMFLATIAITIASVAAAPGARNYPSPSSGIPPITVGQAIDACGNNLQLNCCNDVDNSVDVDSSSGVFGGLIGSLGGAVNHGHLGLFDQCSTLSVSALIGIDNLLNNHCKQNVACCQHSPSTAAGGLINAGLPCIALGGLI</sequence>
<comment type="subcellular location">
    <subcellularLocation>
        <location evidence="5">Secreted</location>
        <location evidence="5">Cell wall</location>
    </subcellularLocation>
</comment>
<dbReference type="Pfam" id="PF01185">
    <property type="entry name" value="Hydrophobin"/>
    <property type="match status" value="1"/>
</dbReference>
<reference evidence="6 7" key="1">
    <citation type="submission" date="2024-01" db="EMBL/GenBank/DDBJ databases">
        <title>Complete genome of Cladobotryum mycophilum ATHUM6906.</title>
        <authorList>
            <person name="Christinaki A.C."/>
            <person name="Myridakis A.I."/>
            <person name="Kouvelis V.N."/>
        </authorList>
    </citation>
    <scope>NUCLEOTIDE SEQUENCE [LARGE SCALE GENOMIC DNA]</scope>
    <source>
        <strain evidence="6 7">ATHUM6906</strain>
    </source>
</reference>
<keyword evidence="4 5" id="KW-1015">Disulfide bond</keyword>
<evidence type="ECO:0000256" key="2">
    <source>
        <dbReference type="ARBA" id="ARBA00022525"/>
    </source>
</evidence>
<keyword evidence="3 5" id="KW-0732">Signal</keyword>
<dbReference type="Proteomes" id="UP001338125">
    <property type="component" value="Unassembled WGS sequence"/>
</dbReference>
<feature type="chain" id="PRO_5044988933" description="Hydrophobin" evidence="5">
    <location>
        <begin position="17"/>
        <end position="140"/>
    </location>
</feature>
<name>A0ABR0S8U5_9HYPO</name>
<comment type="caution">
    <text evidence="6">The sequence shown here is derived from an EMBL/GenBank/DDBJ whole genome shotgun (WGS) entry which is preliminary data.</text>
</comment>
<protein>
    <recommendedName>
        <fullName evidence="5">Hydrophobin</fullName>
    </recommendedName>
</protein>
<feature type="signal peptide" evidence="5">
    <location>
        <begin position="1"/>
        <end position="16"/>
    </location>
</feature>
<dbReference type="SMART" id="SM00075">
    <property type="entry name" value="HYDRO"/>
    <property type="match status" value="1"/>
</dbReference>
<evidence type="ECO:0000256" key="4">
    <source>
        <dbReference type="ARBA" id="ARBA00023157"/>
    </source>
</evidence>
<comment type="similarity">
    <text evidence="1 5">Belongs to the fungal hydrophobin family.</text>
</comment>
<dbReference type="PROSITE" id="PS00956">
    <property type="entry name" value="HYDROPHOBIN"/>
    <property type="match status" value="1"/>
</dbReference>
<evidence type="ECO:0000256" key="5">
    <source>
        <dbReference type="RuleBase" id="RU365009"/>
    </source>
</evidence>
<proteinExistence type="inferred from homology"/>
<gene>
    <name evidence="6" type="ORF">PT974_10070</name>
</gene>
<organism evidence="6 7">
    <name type="scientific">Cladobotryum mycophilum</name>
    <dbReference type="NCBI Taxonomy" id="491253"/>
    <lineage>
        <taxon>Eukaryota</taxon>
        <taxon>Fungi</taxon>
        <taxon>Dikarya</taxon>
        <taxon>Ascomycota</taxon>
        <taxon>Pezizomycotina</taxon>
        <taxon>Sordariomycetes</taxon>
        <taxon>Hypocreomycetidae</taxon>
        <taxon>Hypocreales</taxon>
        <taxon>Hypocreaceae</taxon>
        <taxon>Cladobotryum</taxon>
    </lineage>
</organism>
<evidence type="ECO:0000313" key="6">
    <source>
        <dbReference type="EMBL" id="KAK5988586.1"/>
    </source>
</evidence>
<keyword evidence="7" id="KW-1185">Reference proteome</keyword>
<dbReference type="InterPro" id="IPR001338">
    <property type="entry name" value="Class_I_Hydrophobin"/>
</dbReference>
<evidence type="ECO:0000256" key="1">
    <source>
        <dbReference type="ARBA" id="ARBA00010446"/>
    </source>
</evidence>
<dbReference type="InterPro" id="IPR019778">
    <property type="entry name" value="Class_I_Hydrophobin_CS"/>
</dbReference>
<accession>A0ABR0S8U5</accession>
<keyword evidence="2 5" id="KW-0964">Secreted</keyword>